<evidence type="ECO:0000259" key="3">
    <source>
        <dbReference type="PROSITE" id="PS50296"/>
    </source>
</evidence>
<accession>A0A077Z5X2</accession>
<dbReference type="PANTHER" id="PTHR12217:SF4">
    <property type="entry name" value="EUKARYOTIC TRANSLATION INITIATION FACTOR 2D"/>
    <property type="match status" value="1"/>
</dbReference>
<dbReference type="InterPro" id="IPR036877">
    <property type="entry name" value="SUI1_dom_sf"/>
</dbReference>
<reference evidence="4" key="2">
    <citation type="submission" date="2014-03" db="EMBL/GenBank/DDBJ databases">
        <title>The whipworm genome and dual-species transcriptomics of an intimate host-pathogen interaction.</title>
        <authorList>
            <person name="Foth B.J."/>
            <person name="Tsai I.J."/>
            <person name="Reid A.J."/>
            <person name="Bancroft A.J."/>
            <person name="Nichol S."/>
            <person name="Tracey A."/>
            <person name="Holroyd N."/>
            <person name="Cotton J.A."/>
            <person name="Stanley E.J."/>
            <person name="Zarowiecki M."/>
            <person name="Liu J.Z."/>
            <person name="Huckvale T."/>
            <person name="Cooper P.J."/>
            <person name="Grencis R.K."/>
            <person name="Berriman M."/>
        </authorList>
    </citation>
    <scope>NUCLEOTIDE SEQUENCE [LARGE SCALE GENOMIC DNA]</scope>
</reference>
<dbReference type="Pfam" id="PF17832">
    <property type="entry name" value="Pre-PUA"/>
    <property type="match status" value="1"/>
</dbReference>
<dbReference type="Gene3D" id="3.10.400.20">
    <property type="match status" value="1"/>
</dbReference>
<dbReference type="Pfam" id="PF01253">
    <property type="entry name" value="SUI1"/>
    <property type="match status" value="1"/>
</dbReference>
<dbReference type="GO" id="GO:0001731">
    <property type="term" value="P:formation of translation preinitiation complex"/>
    <property type="evidence" value="ECO:0007669"/>
    <property type="project" value="InterPro"/>
</dbReference>
<dbReference type="STRING" id="36087.A0A077Z5X2"/>
<dbReference type="Gene3D" id="3.30.780.10">
    <property type="entry name" value="SUI1-like domain"/>
    <property type="match status" value="1"/>
</dbReference>
<dbReference type="InterPro" id="IPR001950">
    <property type="entry name" value="SUI1"/>
</dbReference>
<evidence type="ECO:0000313" key="5">
    <source>
        <dbReference type="Proteomes" id="UP000030665"/>
    </source>
</evidence>
<reference evidence="4" key="1">
    <citation type="submission" date="2014-01" db="EMBL/GenBank/DDBJ databases">
        <authorList>
            <person name="Aslett M."/>
        </authorList>
    </citation>
    <scope>NUCLEOTIDE SEQUENCE</scope>
</reference>
<dbReference type="InterPro" id="IPR004521">
    <property type="entry name" value="Uncharacterised_CHP00451"/>
</dbReference>
<proteinExistence type="predicted"/>
<keyword evidence="1" id="KW-0963">Cytoplasm</keyword>
<dbReference type="InterPro" id="IPR057429">
    <property type="entry name" value="WH_eIF2D"/>
</dbReference>
<dbReference type="GO" id="GO:0005737">
    <property type="term" value="C:cytoplasm"/>
    <property type="evidence" value="ECO:0007669"/>
    <property type="project" value="UniProtKB-SubCell"/>
</dbReference>
<feature type="region of interest" description="Disordered" evidence="2">
    <location>
        <begin position="1"/>
        <end position="26"/>
    </location>
</feature>
<dbReference type="SUPFAM" id="SSF88697">
    <property type="entry name" value="PUA domain-like"/>
    <property type="match status" value="1"/>
</dbReference>
<evidence type="ECO:0000313" key="4">
    <source>
        <dbReference type="EMBL" id="CDW55857.1"/>
    </source>
</evidence>
<dbReference type="InterPro" id="IPR041366">
    <property type="entry name" value="Pre-PUA"/>
</dbReference>
<dbReference type="PROSITE" id="PS50296">
    <property type="entry name" value="SUI1"/>
    <property type="match status" value="1"/>
</dbReference>
<dbReference type="Pfam" id="PF25304">
    <property type="entry name" value="WHD_eIF2D"/>
    <property type="match status" value="1"/>
</dbReference>
<dbReference type="InterPro" id="IPR039757">
    <property type="entry name" value="EIF2D"/>
</dbReference>
<dbReference type="GO" id="GO:0003743">
    <property type="term" value="F:translation initiation factor activity"/>
    <property type="evidence" value="ECO:0007669"/>
    <property type="project" value="InterPro"/>
</dbReference>
<feature type="region of interest" description="Disordered" evidence="2">
    <location>
        <begin position="590"/>
        <end position="609"/>
    </location>
</feature>
<dbReference type="OrthoDB" id="199771at2759"/>
<feature type="compositionally biased region" description="Polar residues" evidence="2">
    <location>
        <begin position="590"/>
        <end position="608"/>
    </location>
</feature>
<dbReference type="SUPFAM" id="SSF55159">
    <property type="entry name" value="eIF1-like"/>
    <property type="match status" value="1"/>
</dbReference>
<dbReference type="Pfam" id="PF26292">
    <property type="entry name" value="PUA_elF2D"/>
    <property type="match status" value="1"/>
</dbReference>
<dbReference type="InterPro" id="IPR039759">
    <property type="entry name" value="eIF2D_SUI1"/>
</dbReference>
<dbReference type="CDD" id="cd11608">
    <property type="entry name" value="eIF2D_C"/>
    <property type="match status" value="1"/>
</dbReference>
<evidence type="ECO:0000256" key="2">
    <source>
        <dbReference type="SAM" id="MobiDB-lite"/>
    </source>
</evidence>
<evidence type="ECO:0000256" key="1">
    <source>
        <dbReference type="ARBA" id="ARBA00022490"/>
    </source>
</evidence>
<dbReference type="InterPro" id="IPR012981">
    <property type="entry name" value="PIH1_N"/>
</dbReference>
<organism evidence="4 5">
    <name type="scientific">Trichuris trichiura</name>
    <name type="common">Whipworm</name>
    <name type="synonym">Trichocephalus trichiurus</name>
    <dbReference type="NCBI Taxonomy" id="36087"/>
    <lineage>
        <taxon>Eukaryota</taxon>
        <taxon>Metazoa</taxon>
        <taxon>Ecdysozoa</taxon>
        <taxon>Nematoda</taxon>
        <taxon>Enoplea</taxon>
        <taxon>Dorylaimia</taxon>
        <taxon>Trichinellida</taxon>
        <taxon>Trichuridae</taxon>
        <taxon>Trichuris</taxon>
    </lineage>
</organism>
<keyword evidence="5" id="KW-1185">Reference proteome</keyword>
<dbReference type="PANTHER" id="PTHR12217">
    <property type="entry name" value="EUKARYOTIC TRANSLATION INITIATION FACTOR 2D"/>
    <property type="match status" value="1"/>
</dbReference>
<dbReference type="AlphaFoldDB" id="A0A077Z5X2"/>
<protein>
    <submittedName>
        <fullName evidence="4">PIH1 and SUI1 and PUA domain containing protein</fullName>
    </submittedName>
</protein>
<feature type="compositionally biased region" description="Basic and acidic residues" evidence="2">
    <location>
        <begin position="17"/>
        <end position="26"/>
    </location>
</feature>
<gene>
    <name evidence="4" type="ORF">TTRE_0000413101</name>
</gene>
<dbReference type="Proteomes" id="UP000030665">
    <property type="component" value="Unassembled WGS sequence"/>
</dbReference>
<dbReference type="PROSITE" id="PS50890">
    <property type="entry name" value="PUA"/>
    <property type="match status" value="1"/>
</dbReference>
<dbReference type="InterPro" id="IPR015947">
    <property type="entry name" value="PUA-like_sf"/>
</dbReference>
<feature type="domain" description="SUI1" evidence="3">
    <location>
        <begin position="726"/>
        <end position="799"/>
    </location>
</feature>
<dbReference type="InterPro" id="IPR048248">
    <property type="entry name" value="PUA_eIF2d-like"/>
</dbReference>
<dbReference type="NCBIfam" id="TIGR00451">
    <property type="entry name" value="unchar_dom_2"/>
    <property type="match status" value="1"/>
</dbReference>
<dbReference type="Pfam" id="PF08190">
    <property type="entry name" value="PIH1"/>
    <property type="match status" value="1"/>
</dbReference>
<name>A0A077Z5X2_TRITR</name>
<sequence>METSEELSSRNQPQRTNRTEGNVKKDGITLPTRVTPVFGFRSRTSAGKVVYLKFCTCDSIPCPRLLSDFELAQIISSPEPEKYRVPIHVGDRSKFTDKSGRNGDLYCVTFNRTFYEKRLMTSELYHQFFVCLAVQEVENKHNITIDRSKLRQLRSVAELGEESVLIPENRSFVEEISSSTSVKINPTLGLRLPSPHYEIKRIVDNNEEHLSALFCLNGVTDIEEIQLMTSQRRLRLIVPKHYHMDIMLPLRCGIQLLRDSCYARLVDKMQLFKKSYSVKRRLTMGQKDMKEFVTKLANLFPSVSEQVEEIFVEPVAVITILTHSRCSVDLFVANKVPMFFAYEDLIYPTVYFLWKFPKAIVCASTTVQAGSRITEGSDLMIPGVMNIREIGTFEKGVACSIRTENNAYPFAVGQMLMSSAQLSSSSHGVCVRVLHVSYDFLWKSGPRTVAPSATQLEDITLPQYEQEEDENSNDEAETQDIDPMKYQSNDYDCNVKFLTQALGALKGLSSSELPMFANVFYGSVLLRSFPKEEIIDVKKTKYKKFSTFLEDLQNMGIVETVTEKGVLKISNINKRHEQFKLLQSCSPISAHPQNDGNDQTGEAESASGNEWKLTQKYSPKADLLRLIKATDLHAKKNMVVSMSDFRSYVTDYVSMAGLKRGKVVCLDDTLLSCLPKGKDVKEKYPLGSTIDWATLFQILSQQLLPVYDVSCGESFVERRHGSIPKIQIRKAFRRGGKVVTLVDNLEAHQIKPADFAHVLRPMLASSATLNSGLTGVTGAQVQIQGDHVAKVQQLLQKQYNVKKHFIAT</sequence>
<dbReference type="EMBL" id="HG805986">
    <property type="protein sequence ID" value="CDW55857.1"/>
    <property type="molecule type" value="Genomic_DNA"/>
</dbReference>
<dbReference type="GO" id="GO:0003723">
    <property type="term" value="F:RNA binding"/>
    <property type="evidence" value="ECO:0007669"/>
    <property type="project" value="InterPro"/>
</dbReference>